<proteinExistence type="predicted"/>
<keyword evidence="4" id="KW-1185">Reference proteome</keyword>
<dbReference type="InterPro" id="IPR054353">
    <property type="entry name" value="IstA-like_C"/>
</dbReference>
<accession>A0ABZ2LSB9</accession>
<feature type="compositionally biased region" description="Basic and acidic residues" evidence="1">
    <location>
        <begin position="116"/>
        <end position="130"/>
    </location>
</feature>
<gene>
    <name evidence="3" type="ORF">LZC94_28805</name>
</gene>
<dbReference type="Proteomes" id="UP001370348">
    <property type="component" value="Chromosome"/>
</dbReference>
<dbReference type="PANTHER" id="PTHR35004">
    <property type="entry name" value="TRANSPOSASE RV3428C-RELATED"/>
    <property type="match status" value="1"/>
</dbReference>
<evidence type="ECO:0000259" key="2">
    <source>
        <dbReference type="Pfam" id="PF22483"/>
    </source>
</evidence>
<sequence length="130" mass="14736">MSSMSRSASYSSGSTSARFKKLEGCRRSAFEMLDKPAMRPLPAHRYQIAKWREVKVNIDDRVDYEHRLDSVPYTMVGAEVEIRATATSIEILHKSERVASHVRSYGPKGTYPSCGARRDEGPKRQQTRDA</sequence>
<dbReference type="EMBL" id="CP089984">
    <property type="protein sequence ID" value="WXB11847.1"/>
    <property type="molecule type" value="Genomic_DNA"/>
</dbReference>
<dbReference type="Pfam" id="PF22483">
    <property type="entry name" value="Mu-transpos_C_2"/>
    <property type="match status" value="1"/>
</dbReference>
<dbReference type="PANTHER" id="PTHR35004:SF8">
    <property type="entry name" value="TRANSPOSASE RV3428C-RELATED"/>
    <property type="match status" value="1"/>
</dbReference>
<name>A0ABZ2LSB9_9BACT</name>
<evidence type="ECO:0000313" key="4">
    <source>
        <dbReference type="Proteomes" id="UP001370348"/>
    </source>
</evidence>
<reference evidence="3 4" key="1">
    <citation type="submission" date="2021-12" db="EMBL/GenBank/DDBJ databases">
        <title>Discovery of the Pendulisporaceae a myxobacterial family with distinct sporulation behavior and unique specialized metabolism.</title>
        <authorList>
            <person name="Garcia R."/>
            <person name="Popoff A."/>
            <person name="Bader C.D."/>
            <person name="Loehr J."/>
            <person name="Walesch S."/>
            <person name="Walt C."/>
            <person name="Boldt J."/>
            <person name="Bunk B."/>
            <person name="Haeckl F.J.F.P.J."/>
            <person name="Gunesch A.P."/>
            <person name="Birkelbach J."/>
            <person name="Nuebel U."/>
            <person name="Pietschmann T."/>
            <person name="Bach T."/>
            <person name="Mueller R."/>
        </authorList>
    </citation>
    <scope>NUCLEOTIDE SEQUENCE [LARGE SCALE GENOMIC DNA]</scope>
    <source>
        <strain evidence="3 4">MSr11954</strain>
    </source>
</reference>
<evidence type="ECO:0000256" key="1">
    <source>
        <dbReference type="SAM" id="MobiDB-lite"/>
    </source>
</evidence>
<feature type="region of interest" description="Disordered" evidence="1">
    <location>
        <begin position="101"/>
        <end position="130"/>
    </location>
</feature>
<feature type="domain" description="Transposase for insertion sequence element IS21-like C-terminal" evidence="2">
    <location>
        <begin position="41"/>
        <end position="109"/>
    </location>
</feature>
<evidence type="ECO:0000313" key="3">
    <source>
        <dbReference type="EMBL" id="WXB11847.1"/>
    </source>
</evidence>
<organism evidence="3 4">
    <name type="scientific">Pendulispora albinea</name>
    <dbReference type="NCBI Taxonomy" id="2741071"/>
    <lineage>
        <taxon>Bacteria</taxon>
        <taxon>Pseudomonadati</taxon>
        <taxon>Myxococcota</taxon>
        <taxon>Myxococcia</taxon>
        <taxon>Myxococcales</taxon>
        <taxon>Sorangiineae</taxon>
        <taxon>Pendulisporaceae</taxon>
        <taxon>Pendulispora</taxon>
    </lineage>
</organism>
<protein>
    <recommendedName>
        <fullName evidence="2">Transposase for insertion sequence element IS21-like C-terminal domain-containing protein</fullName>
    </recommendedName>
</protein>